<proteinExistence type="predicted"/>
<dbReference type="PANTHER" id="PTHR47331">
    <property type="entry name" value="PHD-TYPE DOMAIN-CONTAINING PROTEIN"/>
    <property type="match status" value="1"/>
</dbReference>
<dbReference type="GO" id="GO:0006508">
    <property type="term" value="P:proteolysis"/>
    <property type="evidence" value="ECO:0007669"/>
    <property type="project" value="InterPro"/>
</dbReference>
<feature type="region of interest" description="Disordered" evidence="2">
    <location>
        <begin position="1"/>
        <end position="45"/>
    </location>
</feature>
<feature type="region of interest" description="Disordered" evidence="2">
    <location>
        <begin position="455"/>
        <end position="484"/>
    </location>
</feature>
<feature type="compositionally biased region" description="Polar residues" evidence="2">
    <location>
        <begin position="467"/>
        <end position="484"/>
    </location>
</feature>
<evidence type="ECO:0000256" key="1">
    <source>
        <dbReference type="ARBA" id="ARBA00022801"/>
    </source>
</evidence>
<protein>
    <submittedName>
        <fullName evidence="4">(Mediterranean fruit fly) hypothetical protein</fullName>
    </submittedName>
</protein>
<dbReference type="InterPro" id="IPR043502">
    <property type="entry name" value="DNA/RNA_pol_sf"/>
</dbReference>
<feature type="compositionally biased region" description="Low complexity" evidence="2">
    <location>
        <begin position="455"/>
        <end position="466"/>
    </location>
</feature>
<dbReference type="PROSITE" id="PS50175">
    <property type="entry name" value="ASP_PROT_RETROV"/>
    <property type="match status" value="1"/>
</dbReference>
<dbReference type="SUPFAM" id="SSF56672">
    <property type="entry name" value="DNA/RNA polymerases"/>
    <property type="match status" value="1"/>
</dbReference>
<dbReference type="InterPro" id="IPR008042">
    <property type="entry name" value="Retrotrans_Pao"/>
</dbReference>
<evidence type="ECO:0000313" key="5">
    <source>
        <dbReference type="Proteomes" id="UP000606786"/>
    </source>
</evidence>
<feature type="compositionally biased region" description="Basic and acidic residues" evidence="2">
    <location>
        <begin position="10"/>
        <end position="38"/>
    </location>
</feature>
<dbReference type="OrthoDB" id="8052806at2759"/>
<dbReference type="Gene3D" id="2.40.70.10">
    <property type="entry name" value="Acid Proteases"/>
    <property type="match status" value="1"/>
</dbReference>
<dbReference type="Proteomes" id="UP000606786">
    <property type="component" value="Unassembled WGS sequence"/>
</dbReference>
<accession>A0A811UDI2</accession>
<dbReference type="Pfam" id="PF03564">
    <property type="entry name" value="DUF1759"/>
    <property type="match status" value="1"/>
</dbReference>
<dbReference type="InterPro" id="IPR021109">
    <property type="entry name" value="Peptidase_aspartic_dom_sf"/>
</dbReference>
<keyword evidence="5" id="KW-1185">Reference proteome</keyword>
<feature type="domain" description="Peptidase A2" evidence="3">
    <location>
        <begin position="529"/>
        <end position="612"/>
    </location>
</feature>
<comment type="caution">
    <text evidence="4">The sequence shown here is derived from an EMBL/GenBank/DDBJ whole genome shotgun (WGS) entry which is preliminary data.</text>
</comment>
<name>A0A811UDI2_CERCA</name>
<dbReference type="GO" id="GO:0071897">
    <property type="term" value="P:DNA biosynthetic process"/>
    <property type="evidence" value="ECO:0007669"/>
    <property type="project" value="UniProtKB-ARBA"/>
</dbReference>
<sequence length="1357" mass="154640">MPIGHSPTKGTKESKMSDSETKKGSSLEALSTKRESSQTRRSKQIDPSAQLLISLSDNVIRYCSRFGDSPIQDHTETYLKIKDKSLDECWAEFKTVYKEVCSKPVECLPENFKILADNKYFTCHDTYEHTKMRIADQLELIRAATQPSPPSRVERIPEEASSSNICLKVPACDTETFYGGYEEWPAFRDMFTAVYINHPKLSRAQKLYHLRYKTEGKAGSIVKQYPLSDDNFELAWEALRAKYENKRILVDNQIKVLLSLPNVQTENSEQIQRLQTTINGCLSALHSQGVSTDSWDPMLVYICSSKLPETTLSLWEQSLASRKELPAWSQMNDFLTSRYEVVERLNRLHPSQNKPKPVATQNIAHNRSFNRIQSFVAEQNRDNTCPCRNSRHAISQCHNFKKMSVSNRIRFAKQNKLCKNCLSRSHHSNDCTSRFACAHCQLRHHSLLHLNAKPNAQNASSSSHNSTVQHPTAKSTSPVRQAHTCSNPSEQPCCSKQAHIQSLHAGHDSRTLLPTAIIAVEHQGELFQLRALVDQGSQRTFISSKVQKRLRLPVEHSKFEISGMGGHIVQNSSKLCSLTLVSSKTKQRINAQAIVLQKLTRHLPTFTLSRNTWQQFKILELADPNCHIPAQTDMVIGSDILPQILVEGVQTICDTVLAQNTIFGWILSGPVTEKVVSFSTQVEEISTDTLGDQLRKFWEEEEIPSTPQITNEDQACENIYKQTTTRAPNGRYIVRLPFKEDFPAKLSLGHSRSAALQQFFSMERTLKKKEELNIMYNNVLQEYLDLNHMEFTYPREIISSGNYHSFYLPHHAVVKPDKGTTKVRVVFNASRKSSSGNSLNDVLHTGPTLQPDLMLLILQWRMYKFVFNGGIEKMYRQILIHDDDKQFQRIIFRKSAESPVTDYCLKTVTWNALTDKFTYTILPATSANAVTKRQILSSVAKLFDPAGWLCLNNNWRHIIQAKILLQELWLDGTDWDECAKPTALSKWHTFAENLPAICAIEIPRWVNFAPGQDTQIHGFCDASEKAYCATIYIRTHANNEITSTLLVAKGKVAPLKTVSLPRLELCGALLLAKLVATTQRQLSLQACNTFLWSDSEIVLAWLEKPPCTWKTYVSNRTSQIREYVLSGTWRHVASGDNPADLGTRGCKPQDLAANSLWWHGPKWLSCHSDSWPNSKARSASPPERRKIEAYHALEDEPDYLDRFSSYSRAIRVTAYMFRFLDNVRNKSKGQPSLTLPHLTHSECQAAKKRIIDISQKRYFPSEKDALRAKTAINKKSSLLVLNPFLDKDGLLRVNGRLAHSTLSYNERHPIIIPTKSRFCQLYLKFMHELLLHAETRLMLQMVRQEFFIPKLKPLIKK</sequence>
<dbReference type="Pfam" id="PF05380">
    <property type="entry name" value="Peptidase_A17"/>
    <property type="match status" value="1"/>
</dbReference>
<dbReference type="GO" id="GO:0004190">
    <property type="term" value="F:aspartic-type endopeptidase activity"/>
    <property type="evidence" value="ECO:0007669"/>
    <property type="project" value="InterPro"/>
</dbReference>
<dbReference type="EMBL" id="CAJHJT010000012">
    <property type="protein sequence ID" value="CAD6997312.1"/>
    <property type="molecule type" value="Genomic_DNA"/>
</dbReference>
<evidence type="ECO:0000259" key="3">
    <source>
        <dbReference type="PROSITE" id="PS50175"/>
    </source>
</evidence>
<evidence type="ECO:0000313" key="4">
    <source>
        <dbReference type="EMBL" id="CAD6997312.1"/>
    </source>
</evidence>
<dbReference type="InterPro" id="IPR001995">
    <property type="entry name" value="Peptidase_A2_cat"/>
</dbReference>
<evidence type="ECO:0000256" key="2">
    <source>
        <dbReference type="SAM" id="MobiDB-lite"/>
    </source>
</evidence>
<organism evidence="4 5">
    <name type="scientific">Ceratitis capitata</name>
    <name type="common">Mediterranean fruit fly</name>
    <name type="synonym">Tephritis capitata</name>
    <dbReference type="NCBI Taxonomy" id="7213"/>
    <lineage>
        <taxon>Eukaryota</taxon>
        <taxon>Metazoa</taxon>
        <taxon>Ecdysozoa</taxon>
        <taxon>Arthropoda</taxon>
        <taxon>Hexapoda</taxon>
        <taxon>Insecta</taxon>
        <taxon>Pterygota</taxon>
        <taxon>Neoptera</taxon>
        <taxon>Endopterygota</taxon>
        <taxon>Diptera</taxon>
        <taxon>Brachycera</taxon>
        <taxon>Muscomorpha</taxon>
        <taxon>Tephritoidea</taxon>
        <taxon>Tephritidae</taxon>
        <taxon>Ceratitis</taxon>
        <taxon>Ceratitis</taxon>
    </lineage>
</organism>
<keyword evidence="1" id="KW-0378">Hydrolase</keyword>
<reference evidence="4" key="1">
    <citation type="submission" date="2020-11" db="EMBL/GenBank/DDBJ databases">
        <authorList>
            <person name="Whitehead M."/>
        </authorList>
    </citation>
    <scope>NUCLEOTIDE SEQUENCE</scope>
    <source>
        <strain evidence="4">EGII</strain>
    </source>
</reference>
<gene>
    <name evidence="4" type="ORF">CCAP1982_LOCUS5945</name>
</gene>
<dbReference type="InterPro" id="IPR005312">
    <property type="entry name" value="DUF1759"/>
</dbReference>